<dbReference type="GO" id="GO:0005524">
    <property type="term" value="F:ATP binding"/>
    <property type="evidence" value="ECO:0007669"/>
    <property type="project" value="UniProtKB-KW"/>
</dbReference>
<evidence type="ECO:0000256" key="3">
    <source>
        <dbReference type="ARBA" id="ARBA00022840"/>
    </source>
</evidence>
<proteinExistence type="predicted"/>
<dbReference type="RefSeq" id="WP_307257390.1">
    <property type="nucleotide sequence ID" value="NZ_JAUSUC010000019.1"/>
</dbReference>
<dbReference type="InterPro" id="IPR029000">
    <property type="entry name" value="Cyclophilin-like_dom_sf"/>
</dbReference>
<dbReference type="SUPFAM" id="SSF50891">
    <property type="entry name" value="Cyclophilin-like"/>
    <property type="match status" value="1"/>
</dbReference>
<dbReference type="Gene3D" id="2.40.100.10">
    <property type="entry name" value="Cyclophilin-like"/>
    <property type="match status" value="1"/>
</dbReference>
<evidence type="ECO:0000256" key="1">
    <source>
        <dbReference type="ARBA" id="ARBA00022741"/>
    </source>
</evidence>
<dbReference type="InterPro" id="IPR003778">
    <property type="entry name" value="CT_A_B"/>
</dbReference>
<protein>
    <submittedName>
        <fullName evidence="5">Antagonist of KipI</fullName>
    </submittedName>
</protein>
<accession>A0AAJ1T631</accession>
<dbReference type="AlphaFoldDB" id="A0AAJ1T631"/>
<feature type="domain" description="Carboxyltransferase" evidence="4">
    <location>
        <begin position="24"/>
        <end position="314"/>
    </location>
</feature>
<dbReference type="EMBL" id="JAUSUC010000019">
    <property type="protein sequence ID" value="MDQ0215390.1"/>
    <property type="molecule type" value="Genomic_DNA"/>
</dbReference>
<dbReference type="GO" id="GO:0016787">
    <property type="term" value="F:hydrolase activity"/>
    <property type="evidence" value="ECO:0007669"/>
    <property type="project" value="UniProtKB-KW"/>
</dbReference>
<reference evidence="5" key="1">
    <citation type="submission" date="2023-07" db="EMBL/GenBank/DDBJ databases">
        <title>Genomic Encyclopedia of Type Strains, Phase IV (KMG-IV): sequencing the most valuable type-strain genomes for metagenomic binning, comparative biology and taxonomic classification.</title>
        <authorList>
            <person name="Goeker M."/>
        </authorList>
    </citation>
    <scope>NUCLEOTIDE SEQUENCE</scope>
    <source>
        <strain evidence="5">DSM 23947</strain>
    </source>
</reference>
<keyword evidence="1" id="KW-0547">Nucleotide-binding</keyword>
<evidence type="ECO:0000256" key="2">
    <source>
        <dbReference type="ARBA" id="ARBA00022801"/>
    </source>
</evidence>
<dbReference type="PANTHER" id="PTHR43309:SF5">
    <property type="entry name" value="5-OXOPROLINASE SUBUNIT C"/>
    <property type="match status" value="1"/>
</dbReference>
<evidence type="ECO:0000259" key="4">
    <source>
        <dbReference type="SMART" id="SM00797"/>
    </source>
</evidence>
<keyword evidence="2" id="KW-0378">Hydrolase</keyword>
<evidence type="ECO:0000313" key="5">
    <source>
        <dbReference type="EMBL" id="MDQ0215390.1"/>
    </source>
</evidence>
<name>A0AAJ1T631_9BACI</name>
<evidence type="ECO:0000313" key="6">
    <source>
        <dbReference type="Proteomes" id="UP001237207"/>
    </source>
</evidence>
<dbReference type="InterPro" id="IPR052708">
    <property type="entry name" value="PxpC"/>
</dbReference>
<dbReference type="PANTHER" id="PTHR43309">
    <property type="entry name" value="5-OXOPROLINASE SUBUNIT C"/>
    <property type="match status" value="1"/>
</dbReference>
<sequence length="329" mass="36490">MSIKILNPGVLTTVQDLGRMGFQKYGVVVGGAMDSYSLRLANLLVGNSEEEAVLEVTLFGTKIQFEKDMVIAITGGDLQATMDGKKAVMWRPIWVKKGSTLHFKSAKKGCRAYISFAGGLSISNIMGSKSTYLRAEIGGYKGRALQKGDVIECNKLGKAQQDLLKEIQHSGNHWMVNYHPLIHTEQTQQIRVIKGTEFDHLQAKSKEEFFHHPFKVTSNADRMGYRIEGPSLSLTAEVEMLSEGVTFGTIQLPPSGDPIILMADRQTTGGYPKISHVITADLCHLAQLQPMATIYFEEVSLLEAVQLMLEKEKMMDEIKVGLRLKRTKA</sequence>
<gene>
    <name evidence="5" type="ORF">J2S13_001803</name>
</gene>
<dbReference type="Pfam" id="PF02626">
    <property type="entry name" value="CT_A_B"/>
    <property type="match status" value="1"/>
</dbReference>
<comment type="caution">
    <text evidence="5">The sequence shown here is derived from an EMBL/GenBank/DDBJ whole genome shotgun (WGS) entry which is preliminary data.</text>
</comment>
<keyword evidence="6" id="KW-1185">Reference proteome</keyword>
<dbReference type="NCBIfam" id="TIGR00724">
    <property type="entry name" value="urea_amlyse_rel"/>
    <property type="match status" value="1"/>
</dbReference>
<keyword evidence="3" id="KW-0067">ATP-binding</keyword>
<dbReference type="SMART" id="SM00797">
    <property type="entry name" value="AHS2"/>
    <property type="match status" value="1"/>
</dbReference>
<dbReference type="Proteomes" id="UP001237207">
    <property type="component" value="Unassembled WGS sequence"/>
</dbReference>
<organism evidence="5 6">
    <name type="scientific">Oikeobacillus pervagus</name>
    <dbReference type="NCBI Taxonomy" id="1325931"/>
    <lineage>
        <taxon>Bacteria</taxon>
        <taxon>Bacillati</taxon>
        <taxon>Bacillota</taxon>
        <taxon>Bacilli</taxon>
        <taxon>Bacillales</taxon>
        <taxon>Bacillaceae</taxon>
        <taxon>Oikeobacillus</taxon>
    </lineage>
</organism>